<dbReference type="OrthoDB" id="7451058at2"/>
<sequence>MEQIPDEPEPLPGAELYLSAFHDLSGDRQYGAMGGAGPIPWLALDRWAGRAGLDGDDFDRLVRMVRAVDAEWLADQAERAEAERQRQKRD</sequence>
<dbReference type="InterPro" id="IPR056919">
    <property type="entry name" value="Phage_TAC_18"/>
</dbReference>
<protein>
    <recommendedName>
        <fullName evidence="3">Tail assembly chaperone</fullName>
    </recommendedName>
</protein>
<organism evidence="1 2">
    <name type="scientific">Rhodoplanes elegans</name>
    <dbReference type="NCBI Taxonomy" id="29408"/>
    <lineage>
        <taxon>Bacteria</taxon>
        <taxon>Pseudomonadati</taxon>
        <taxon>Pseudomonadota</taxon>
        <taxon>Alphaproteobacteria</taxon>
        <taxon>Hyphomicrobiales</taxon>
        <taxon>Nitrobacteraceae</taxon>
        <taxon>Rhodoplanes</taxon>
    </lineage>
</organism>
<name>A0A327KXP3_9BRAD</name>
<evidence type="ECO:0000313" key="1">
    <source>
        <dbReference type="EMBL" id="RAI41992.1"/>
    </source>
</evidence>
<evidence type="ECO:0000313" key="2">
    <source>
        <dbReference type="Proteomes" id="UP000248863"/>
    </source>
</evidence>
<dbReference type="AlphaFoldDB" id="A0A327KXP3"/>
<evidence type="ECO:0008006" key="3">
    <source>
        <dbReference type="Google" id="ProtNLM"/>
    </source>
</evidence>
<proteinExistence type="predicted"/>
<gene>
    <name evidence="1" type="ORF">CH338_01435</name>
</gene>
<accession>A0A327KXP3</accession>
<dbReference type="EMBL" id="NPEU01000006">
    <property type="protein sequence ID" value="RAI41992.1"/>
    <property type="molecule type" value="Genomic_DNA"/>
</dbReference>
<dbReference type="RefSeq" id="WP_111355259.1">
    <property type="nucleotide sequence ID" value="NZ_NHSK01000074.1"/>
</dbReference>
<dbReference type="Proteomes" id="UP000248863">
    <property type="component" value="Unassembled WGS sequence"/>
</dbReference>
<dbReference type="Pfam" id="PF23812">
    <property type="entry name" value="Phage_TAC_18"/>
    <property type="match status" value="1"/>
</dbReference>
<keyword evidence="2" id="KW-1185">Reference proteome</keyword>
<reference evidence="1 2" key="1">
    <citation type="submission" date="2017-07" db="EMBL/GenBank/DDBJ databases">
        <title>Draft Genome Sequences of Select Purple Nonsulfur Bacteria.</title>
        <authorList>
            <person name="Lasarre B."/>
            <person name="Mckinlay J.B."/>
        </authorList>
    </citation>
    <scope>NUCLEOTIDE SEQUENCE [LARGE SCALE GENOMIC DNA]</scope>
    <source>
        <strain evidence="1 2">DSM 11907</strain>
    </source>
</reference>
<comment type="caution">
    <text evidence="1">The sequence shown here is derived from an EMBL/GenBank/DDBJ whole genome shotgun (WGS) entry which is preliminary data.</text>
</comment>